<comment type="subcellular location">
    <subcellularLocation>
        <location evidence="1">Nucleus</location>
    </subcellularLocation>
</comment>
<organism evidence="6 7">
    <name type="scientific">Crotalaria pallida</name>
    <name type="common">Smooth rattlebox</name>
    <name type="synonym">Crotalaria striata</name>
    <dbReference type="NCBI Taxonomy" id="3830"/>
    <lineage>
        <taxon>Eukaryota</taxon>
        <taxon>Viridiplantae</taxon>
        <taxon>Streptophyta</taxon>
        <taxon>Embryophyta</taxon>
        <taxon>Tracheophyta</taxon>
        <taxon>Spermatophyta</taxon>
        <taxon>Magnoliopsida</taxon>
        <taxon>eudicotyledons</taxon>
        <taxon>Gunneridae</taxon>
        <taxon>Pentapetalae</taxon>
        <taxon>rosids</taxon>
        <taxon>fabids</taxon>
        <taxon>Fabales</taxon>
        <taxon>Fabaceae</taxon>
        <taxon>Papilionoideae</taxon>
        <taxon>50 kb inversion clade</taxon>
        <taxon>genistoids sensu lato</taxon>
        <taxon>core genistoids</taxon>
        <taxon>Crotalarieae</taxon>
        <taxon>Crotalaria</taxon>
    </lineage>
</organism>
<dbReference type="AlphaFoldDB" id="A0AAN9EG51"/>
<evidence type="ECO:0000313" key="6">
    <source>
        <dbReference type="EMBL" id="KAK7252148.1"/>
    </source>
</evidence>
<evidence type="ECO:0000313" key="7">
    <source>
        <dbReference type="Proteomes" id="UP001372338"/>
    </source>
</evidence>
<sequence length="345" mass="36767">MDPMSPRENQQQQGAIVPSSPLNSCDSNDDDGAVHTSLLPPLSPTTPTSAPSSEPYTIYPTTFVQATSSSFCQVVQMLTGCDDTAKAISESLIPSIIPTPTTPITNTNTIPNITTSFTPNTNTNTIPNMPTSFTITPTPTNGNNRNMPTSFTITPTTTTTNHNIYNMATPFNTSNNNNNGHMFMQAKPDSQGIRLYQRRNYNMNPLMPSFPPPMMPPPRAETISPTYLNFPALNLSPVTPLISDPFVQYGVPSAAVAGAGYQVYPIVNHNVNPSSPATVFNVVPAEGRAMQERGYFLNPTTTAAASTSAPPTPRDAEPRLLNLFPTTSSRAQGGGSGPSSPSPST</sequence>
<feature type="compositionally biased region" description="Low complexity" evidence="4">
    <location>
        <begin position="36"/>
        <end position="53"/>
    </location>
</feature>
<gene>
    <name evidence="6" type="ORF">RIF29_35902</name>
</gene>
<dbReference type="PANTHER" id="PTHR33402:SF16">
    <property type="entry name" value="VQ MOTIF-CONTAINING PROTEIN 13-RELATED"/>
    <property type="match status" value="1"/>
</dbReference>
<keyword evidence="3" id="KW-0539">Nucleus</keyword>
<feature type="region of interest" description="Disordered" evidence="4">
    <location>
        <begin position="1"/>
        <end position="54"/>
    </location>
</feature>
<keyword evidence="7" id="KW-1185">Reference proteome</keyword>
<proteinExistence type="predicted"/>
<dbReference type="GO" id="GO:0005634">
    <property type="term" value="C:nucleus"/>
    <property type="evidence" value="ECO:0007669"/>
    <property type="project" value="UniProtKB-SubCell"/>
</dbReference>
<dbReference type="EMBL" id="JAYWIO010000007">
    <property type="protein sequence ID" value="KAK7252148.1"/>
    <property type="molecule type" value="Genomic_DNA"/>
</dbReference>
<protein>
    <recommendedName>
        <fullName evidence="5">VQ domain-containing protein</fullName>
    </recommendedName>
</protein>
<evidence type="ECO:0000259" key="5">
    <source>
        <dbReference type="Pfam" id="PF05678"/>
    </source>
</evidence>
<dbReference type="PANTHER" id="PTHR33402">
    <property type="entry name" value="VQ MOTIF-CONTAINING PROTEIN 11-LIKE"/>
    <property type="match status" value="1"/>
</dbReference>
<dbReference type="Proteomes" id="UP001372338">
    <property type="component" value="Unassembled WGS sequence"/>
</dbReference>
<comment type="caution">
    <text evidence="6">The sequence shown here is derived from an EMBL/GenBank/DDBJ whole genome shotgun (WGS) entry which is preliminary data.</text>
</comment>
<evidence type="ECO:0000256" key="4">
    <source>
        <dbReference type="SAM" id="MobiDB-lite"/>
    </source>
</evidence>
<evidence type="ECO:0000256" key="2">
    <source>
        <dbReference type="ARBA" id="ARBA00022553"/>
    </source>
</evidence>
<feature type="domain" description="VQ" evidence="5">
    <location>
        <begin position="58"/>
        <end position="84"/>
    </location>
</feature>
<name>A0AAN9EG51_CROPI</name>
<reference evidence="6 7" key="1">
    <citation type="submission" date="2024-01" db="EMBL/GenBank/DDBJ databases">
        <title>The genomes of 5 underutilized Papilionoideae crops provide insights into root nodulation and disease resistanc.</title>
        <authorList>
            <person name="Yuan L."/>
        </authorList>
    </citation>
    <scope>NUCLEOTIDE SEQUENCE [LARGE SCALE GENOMIC DNA]</scope>
    <source>
        <strain evidence="6">ZHUSHIDOU_FW_LH</strain>
        <tissue evidence="6">Leaf</tissue>
    </source>
</reference>
<evidence type="ECO:0000256" key="1">
    <source>
        <dbReference type="ARBA" id="ARBA00004123"/>
    </source>
</evidence>
<keyword evidence="2" id="KW-0597">Phosphoprotein</keyword>
<feature type="region of interest" description="Disordered" evidence="4">
    <location>
        <begin position="301"/>
        <end position="345"/>
    </location>
</feature>
<dbReference type="InterPro" id="IPR039611">
    <property type="entry name" value="VQ_4/11/13/19/31/33"/>
</dbReference>
<dbReference type="Pfam" id="PF05678">
    <property type="entry name" value="VQ"/>
    <property type="match status" value="1"/>
</dbReference>
<dbReference type="InterPro" id="IPR008889">
    <property type="entry name" value="VQ"/>
</dbReference>
<accession>A0AAN9EG51</accession>
<feature type="compositionally biased region" description="Polar residues" evidence="4">
    <location>
        <begin position="7"/>
        <end position="26"/>
    </location>
</feature>
<evidence type="ECO:0000256" key="3">
    <source>
        <dbReference type="ARBA" id="ARBA00023242"/>
    </source>
</evidence>